<dbReference type="PANTHER" id="PTHR42770">
    <property type="entry name" value="AMINO ACID TRANSPORTER-RELATED"/>
    <property type="match status" value="1"/>
</dbReference>
<feature type="transmembrane region" description="Helical" evidence="5">
    <location>
        <begin position="350"/>
        <end position="370"/>
    </location>
</feature>
<dbReference type="Gene3D" id="1.20.1740.10">
    <property type="entry name" value="Amino acid/polyamine transporter I"/>
    <property type="match status" value="1"/>
</dbReference>
<keyword evidence="2 5" id="KW-0812">Transmembrane</keyword>
<dbReference type="PIRSF" id="PIRSF006060">
    <property type="entry name" value="AA_transporter"/>
    <property type="match status" value="1"/>
</dbReference>
<feature type="transmembrane region" description="Helical" evidence="5">
    <location>
        <begin position="168"/>
        <end position="187"/>
    </location>
</feature>
<feature type="transmembrane region" description="Helical" evidence="5">
    <location>
        <begin position="455"/>
        <end position="476"/>
    </location>
</feature>
<organism evidence="7 8">
    <name type="scientific">Nocardioides anomalus</name>
    <dbReference type="NCBI Taxonomy" id="2712223"/>
    <lineage>
        <taxon>Bacteria</taxon>
        <taxon>Bacillati</taxon>
        <taxon>Actinomycetota</taxon>
        <taxon>Actinomycetes</taxon>
        <taxon>Propionibacteriales</taxon>
        <taxon>Nocardioidaceae</taxon>
        <taxon>Nocardioides</taxon>
    </lineage>
</organism>
<feature type="transmembrane region" description="Helical" evidence="5">
    <location>
        <begin position="416"/>
        <end position="443"/>
    </location>
</feature>
<dbReference type="RefSeq" id="WP_165228939.1">
    <property type="nucleotide sequence ID" value="NZ_CP049257.1"/>
</dbReference>
<feature type="transmembrane region" description="Helical" evidence="5">
    <location>
        <begin position="376"/>
        <end position="404"/>
    </location>
</feature>
<dbReference type="AlphaFoldDB" id="A0A6G6W9K3"/>
<feature type="transmembrane region" description="Helical" evidence="5">
    <location>
        <begin position="298"/>
        <end position="319"/>
    </location>
</feature>
<dbReference type="Pfam" id="PF00324">
    <property type="entry name" value="AA_permease"/>
    <property type="match status" value="1"/>
</dbReference>
<evidence type="ECO:0000256" key="5">
    <source>
        <dbReference type="SAM" id="Phobius"/>
    </source>
</evidence>
<reference evidence="7 8" key="1">
    <citation type="submission" date="2020-02" db="EMBL/GenBank/DDBJ databases">
        <title>Full genome sequence of Nocardioides sp. R-3366.</title>
        <authorList>
            <person name="Im W.-T."/>
        </authorList>
    </citation>
    <scope>NUCLEOTIDE SEQUENCE [LARGE SCALE GENOMIC DNA]</scope>
    <source>
        <strain evidence="7 8">R-3366</strain>
    </source>
</reference>
<dbReference type="PANTHER" id="PTHR42770:SF11">
    <property type="entry name" value="INNER MEMBRANE TRANSPORT PROTEIN YBAT"/>
    <property type="match status" value="1"/>
</dbReference>
<feature type="transmembrane region" description="Helical" evidence="5">
    <location>
        <begin position="98"/>
        <end position="119"/>
    </location>
</feature>
<dbReference type="InterPro" id="IPR004841">
    <property type="entry name" value="AA-permease/SLC12A_dom"/>
</dbReference>
<feature type="transmembrane region" description="Helical" evidence="5">
    <location>
        <begin position="207"/>
        <end position="228"/>
    </location>
</feature>
<feature type="domain" description="Amino acid permease/ SLC12A" evidence="6">
    <location>
        <begin position="27"/>
        <end position="481"/>
    </location>
</feature>
<evidence type="ECO:0000256" key="4">
    <source>
        <dbReference type="ARBA" id="ARBA00023136"/>
    </source>
</evidence>
<feature type="transmembrane region" description="Helical" evidence="5">
    <location>
        <begin position="26"/>
        <end position="51"/>
    </location>
</feature>
<proteinExistence type="predicted"/>
<sequence>MVQQDAVAGGADGASLKRGELGFWEVLFQALTSAAPGLSVTLAVIVGANFAGGSLGLSLVLALVGILLVASCVGQMAARFPSAGGFYTFVANGLHPALGTMVAWLYLIVWAVFPSTLFLPFGSFTASTLNNWWGWSYKPTWVVAALVCIGFVYWLVGQGAKLSTNAAIVLGVIEFAILGALALTLIVKAGSDNTLMVFTPHYADVAGFAGLSGLIGGMIYAIYGFVGFENVVPLAEEAKDSRRTVLRVSLLSPLILGLFIILCTYAATVFFGPGRFAEFPGYNGGDAWIGISEDVWGLGWYVLLFAILNSAIASANGATNAGIRHIFAMGRIQLLPEAFARSDRNGTPIVALRTVMAISVVLTVVTGLVLDGGPLQAFGFLGTIETCVAILLYALVALSCLVWFTRNRPEGFNPFLHVLVPVLAIVVMVPALMAAIGVGASIFPFISPLPEPFNYAGYISLAWLVLGIAFAAWVWVAHPDRARATETVFVAGE</sequence>
<evidence type="ECO:0000256" key="1">
    <source>
        <dbReference type="ARBA" id="ARBA00004141"/>
    </source>
</evidence>
<protein>
    <submittedName>
        <fullName evidence="7">APC family permease</fullName>
    </submittedName>
</protein>
<dbReference type="KEGG" id="nano:G5V58_03910"/>
<accession>A0A6G6W9K3</accession>
<keyword evidence="8" id="KW-1185">Reference proteome</keyword>
<comment type="subcellular location">
    <subcellularLocation>
        <location evidence="1">Membrane</location>
        <topology evidence="1">Multi-pass membrane protein</topology>
    </subcellularLocation>
</comment>
<dbReference type="InterPro" id="IPR050367">
    <property type="entry name" value="APC_superfamily"/>
</dbReference>
<dbReference type="GO" id="GO:0016020">
    <property type="term" value="C:membrane"/>
    <property type="evidence" value="ECO:0007669"/>
    <property type="project" value="UniProtKB-SubCell"/>
</dbReference>
<gene>
    <name evidence="7" type="ORF">G5V58_03910</name>
</gene>
<feature type="transmembrane region" description="Helical" evidence="5">
    <location>
        <begin position="248"/>
        <end position="271"/>
    </location>
</feature>
<dbReference type="EMBL" id="CP049257">
    <property type="protein sequence ID" value="QIG42031.1"/>
    <property type="molecule type" value="Genomic_DNA"/>
</dbReference>
<feature type="transmembrane region" description="Helical" evidence="5">
    <location>
        <begin position="139"/>
        <end position="156"/>
    </location>
</feature>
<evidence type="ECO:0000256" key="2">
    <source>
        <dbReference type="ARBA" id="ARBA00022692"/>
    </source>
</evidence>
<dbReference type="GO" id="GO:0055085">
    <property type="term" value="P:transmembrane transport"/>
    <property type="evidence" value="ECO:0007669"/>
    <property type="project" value="InterPro"/>
</dbReference>
<name>A0A6G6W9K3_9ACTN</name>
<evidence type="ECO:0000259" key="6">
    <source>
        <dbReference type="Pfam" id="PF00324"/>
    </source>
</evidence>
<keyword evidence="3 5" id="KW-1133">Transmembrane helix</keyword>
<dbReference type="Proteomes" id="UP000502996">
    <property type="component" value="Chromosome"/>
</dbReference>
<feature type="transmembrane region" description="Helical" evidence="5">
    <location>
        <begin position="57"/>
        <end position="78"/>
    </location>
</feature>
<evidence type="ECO:0000313" key="8">
    <source>
        <dbReference type="Proteomes" id="UP000502996"/>
    </source>
</evidence>
<keyword evidence="4 5" id="KW-0472">Membrane</keyword>
<evidence type="ECO:0000313" key="7">
    <source>
        <dbReference type="EMBL" id="QIG42031.1"/>
    </source>
</evidence>
<evidence type="ECO:0000256" key="3">
    <source>
        <dbReference type="ARBA" id="ARBA00022989"/>
    </source>
</evidence>